<evidence type="ECO:0000313" key="5">
    <source>
        <dbReference type="EMBL" id="TEB27974.1"/>
    </source>
</evidence>
<dbReference type="OrthoDB" id="2427869at2759"/>
<accession>A0A4Y7T1Y6</accession>
<evidence type="ECO:0000259" key="4">
    <source>
        <dbReference type="Pfam" id="PF20147"/>
    </source>
</evidence>
<protein>
    <recommendedName>
        <fullName evidence="4">Crinkler effector protein N-terminal domain-containing protein</fullName>
    </recommendedName>
</protein>
<sequence length="143" mass="15390">MATLSSINCLVSGEGPDKIFVVEISSDKKVAILKDLIKEKAHLKSVGAKDIRLFKVLLAPEEAGRASDPLQIQGAQELSSPLAKMSAVFEDLPEDKVHVVVFAPTGERRVSFPLFLVPILCLYSLITLSSNPQTLGFSPSITA</sequence>
<organism evidence="5 6">
    <name type="scientific">Coprinellus micaceus</name>
    <name type="common">Glistening ink-cap mushroom</name>
    <name type="synonym">Coprinus micaceus</name>
    <dbReference type="NCBI Taxonomy" id="71717"/>
    <lineage>
        <taxon>Eukaryota</taxon>
        <taxon>Fungi</taxon>
        <taxon>Dikarya</taxon>
        <taxon>Basidiomycota</taxon>
        <taxon>Agaricomycotina</taxon>
        <taxon>Agaricomycetes</taxon>
        <taxon>Agaricomycetidae</taxon>
        <taxon>Agaricales</taxon>
        <taxon>Agaricineae</taxon>
        <taxon>Psathyrellaceae</taxon>
        <taxon>Coprinellus</taxon>
    </lineage>
</organism>
<name>A0A4Y7T1Y6_COPMI</name>
<evidence type="ECO:0000256" key="1">
    <source>
        <dbReference type="ARBA" id="ARBA00004340"/>
    </source>
</evidence>
<comment type="subcellular location">
    <subcellularLocation>
        <location evidence="1">Host cell</location>
    </subcellularLocation>
    <subcellularLocation>
        <location evidence="2">Secreted</location>
    </subcellularLocation>
</comment>
<dbReference type="AlphaFoldDB" id="A0A4Y7T1Y6"/>
<evidence type="ECO:0000313" key="6">
    <source>
        <dbReference type="Proteomes" id="UP000298030"/>
    </source>
</evidence>
<evidence type="ECO:0000256" key="2">
    <source>
        <dbReference type="ARBA" id="ARBA00004613"/>
    </source>
</evidence>
<keyword evidence="6" id="KW-1185">Reference proteome</keyword>
<feature type="domain" description="Crinkler effector protein N-terminal" evidence="4">
    <location>
        <begin position="7"/>
        <end position="101"/>
    </location>
</feature>
<evidence type="ECO:0000256" key="3">
    <source>
        <dbReference type="ARBA" id="ARBA00022525"/>
    </source>
</evidence>
<dbReference type="GO" id="GO:0043657">
    <property type="term" value="C:host cell"/>
    <property type="evidence" value="ECO:0007669"/>
    <property type="project" value="UniProtKB-SubCell"/>
</dbReference>
<dbReference type="GO" id="GO:0005576">
    <property type="term" value="C:extracellular region"/>
    <property type="evidence" value="ECO:0007669"/>
    <property type="project" value="UniProtKB-SubCell"/>
</dbReference>
<proteinExistence type="predicted"/>
<gene>
    <name evidence="5" type="ORF">FA13DRAFT_1736173</name>
</gene>
<dbReference type="InterPro" id="IPR045379">
    <property type="entry name" value="Crinkler_N"/>
</dbReference>
<comment type="caution">
    <text evidence="5">The sequence shown here is derived from an EMBL/GenBank/DDBJ whole genome shotgun (WGS) entry which is preliminary data.</text>
</comment>
<dbReference type="Pfam" id="PF20147">
    <property type="entry name" value="Crinkler"/>
    <property type="match status" value="1"/>
</dbReference>
<dbReference type="Proteomes" id="UP000298030">
    <property type="component" value="Unassembled WGS sequence"/>
</dbReference>
<dbReference type="EMBL" id="QPFP01000036">
    <property type="protein sequence ID" value="TEB27974.1"/>
    <property type="molecule type" value="Genomic_DNA"/>
</dbReference>
<keyword evidence="3" id="KW-0964">Secreted</keyword>
<reference evidence="5 6" key="1">
    <citation type="journal article" date="2019" name="Nat. Ecol. Evol.">
        <title>Megaphylogeny resolves global patterns of mushroom evolution.</title>
        <authorList>
            <person name="Varga T."/>
            <person name="Krizsan K."/>
            <person name="Foldi C."/>
            <person name="Dima B."/>
            <person name="Sanchez-Garcia M."/>
            <person name="Sanchez-Ramirez S."/>
            <person name="Szollosi G.J."/>
            <person name="Szarkandi J.G."/>
            <person name="Papp V."/>
            <person name="Albert L."/>
            <person name="Andreopoulos W."/>
            <person name="Angelini C."/>
            <person name="Antonin V."/>
            <person name="Barry K.W."/>
            <person name="Bougher N.L."/>
            <person name="Buchanan P."/>
            <person name="Buyck B."/>
            <person name="Bense V."/>
            <person name="Catcheside P."/>
            <person name="Chovatia M."/>
            <person name="Cooper J."/>
            <person name="Damon W."/>
            <person name="Desjardin D."/>
            <person name="Finy P."/>
            <person name="Geml J."/>
            <person name="Haridas S."/>
            <person name="Hughes K."/>
            <person name="Justo A."/>
            <person name="Karasinski D."/>
            <person name="Kautmanova I."/>
            <person name="Kiss B."/>
            <person name="Kocsube S."/>
            <person name="Kotiranta H."/>
            <person name="LaButti K.M."/>
            <person name="Lechner B.E."/>
            <person name="Liimatainen K."/>
            <person name="Lipzen A."/>
            <person name="Lukacs Z."/>
            <person name="Mihaltcheva S."/>
            <person name="Morgado L.N."/>
            <person name="Niskanen T."/>
            <person name="Noordeloos M.E."/>
            <person name="Ohm R.A."/>
            <person name="Ortiz-Santana B."/>
            <person name="Ovrebo C."/>
            <person name="Racz N."/>
            <person name="Riley R."/>
            <person name="Savchenko A."/>
            <person name="Shiryaev A."/>
            <person name="Soop K."/>
            <person name="Spirin V."/>
            <person name="Szebenyi C."/>
            <person name="Tomsovsky M."/>
            <person name="Tulloss R.E."/>
            <person name="Uehling J."/>
            <person name="Grigoriev I.V."/>
            <person name="Vagvolgyi C."/>
            <person name="Papp T."/>
            <person name="Martin F.M."/>
            <person name="Miettinen O."/>
            <person name="Hibbett D.S."/>
            <person name="Nagy L.G."/>
        </authorList>
    </citation>
    <scope>NUCLEOTIDE SEQUENCE [LARGE SCALE GENOMIC DNA]</scope>
    <source>
        <strain evidence="5 6">FP101781</strain>
    </source>
</reference>